<evidence type="ECO:0000259" key="7">
    <source>
        <dbReference type="PROSITE" id="PS50011"/>
    </source>
</evidence>
<organism evidence="8 9">
    <name type="scientific">Steinernema carpocapsae</name>
    <name type="common">Entomopathogenic nematode</name>
    <dbReference type="NCBI Taxonomy" id="34508"/>
    <lineage>
        <taxon>Eukaryota</taxon>
        <taxon>Metazoa</taxon>
        <taxon>Ecdysozoa</taxon>
        <taxon>Nematoda</taxon>
        <taxon>Chromadorea</taxon>
        <taxon>Rhabditida</taxon>
        <taxon>Tylenchina</taxon>
        <taxon>Panagrolaimomorpha</taxon>
        <taxon>Strongyloidoidea</taxon>
        <taxon>Steinernematidae</taxon>
        <taxon>Steinernema</taxon>
    </lineage>
</organism>
<evidence type="ECO:0000313" key="9">
    <source>
        <dbReference type="Proteomes" id="UP000298663"/>
    </source>
</evidence>
<dbReference type="InterPro" id="IPR017441">
    <property type="entry name" value="Protein_kinase_ATP_BS"/>
</dbReference>
<reference evidence="8 9" key="1">
    <citation type="journal article" date="2015" name="Genome Biol.">
        <title>Comparative genomics of Steinernema reveals deeply conserved gene regulatory networks.</title>
        <authorList>
            <person name="Dillman A.R."/>
            <person name="Macchietto M."/>
            <person name="Porter C.F."/>
            <person name="Rogers A."/>
            <person name="Williams B."/>
            <person name="Antoshechkin I."/>
            <person name="Lee M.M."/>
            <person name="Goodwin Z."/>
            <person name="Lu X."/>
            <person name="Lewis E.E."/>
            <person name="Goodrich-Blair H."/>
            <person name="Stock S.P."/>
            <person name="Adams B.J."/>
            <person name="Sternberg P.W."/>
            <person name="Mortazavi A."/>
        </authorList>
    </citation>
    <scope>NUCLEOTIDE SEQUENCE [LARGE SCALE GENOMIC DNA]</scope>
    <source>
        <strain evidence="8 9">ALL</strain>
    </source>
</reference>
<accession>A0A4U5LUZ5</accession>
<keyword evidence="1" id="KW-0723">Serine/threonine-protein kinase</keyword>
<dbReference type="Proteomes" id="UP000298663">
    <property type="component" value="Unassembled WGS sequence"/>
</dbReference>
<dbReference type="SMART" id="SM00220">
    <property type="entry name" value="S_TKc"/>
    <property type="match status" value="1"/>
</dbReference>
<evidence type="ECO:0000256" key="3">
    <source>
        <dbReference type="ARBA" id="ARBA00022741"/>
    </source>
</evidence>
<dbReference type="PANTHER" id="PTHR24346:SF82">
    <property type="entry name" value="KP78A-RELATED"/>
    <property type="match status" value="1"/>
</dbReference>
<keyword evidence="4" id="KW-0418">Kinase</keyword>
<comment type="caution">
    <text evidence="8">The sequence shown here is derived from an EMBL/GenBank/DDBJ whole genome shotgun (WGS) entry which is preliminary data.</text>
</comment>
<dbReference type="GO" id="GO:0005737">
    <property type="term" value="C:cytoplasm"/>
    <property type="evidence" value="ECO:0007669"/>
    <property type="project" value="TreeGrafter"/>
</dbReference>
<feature type="binding site" evidence="6">
    <location>
        <position position="116"/>
    </location>
    <ligand>
        <name>ATP</name>
        <dbReference type="ChEBI" id="CHEBI:30616"/>
    </ligand>
</feature>
<dbReference type="PROSITE" id="PS50011">
    <property type="entry name" value="PROTEIN_KINASE_DOM"/>
    <property type="match status" value="1"/>
</dbReference>
<feature type="domain" description="Protein kinase" evidence="7">
    <location>
        <begin position="89"/>
        <end position="217"/>
    </location>
</feature>
<dbReference type="GO" id="GO:0004674">
    <property type="term" value="F:protein serine/threonine kinase activity"/>
    <property type="evidence" value="ECO:0007669"/>
    <property type="project" value="UniProtKB-KW"/>
</dbReference>
<dbReference type="OrthoDB" id="504170at2759"/>
<keyword evidence="3 6" id="KW-0547">Nucleotide-binding</keyword>
<keyword evidence="5 6" id="KW-0067">ATP-binding</keyword>
<gene>
    <name evidence="8" type="ORF">L596_029554</name>
</gene>
<evidence type="ECO:0000256" key="4">
    <source>
        <dbReference type="ARBA" id="ARBA00022777"/>
    </source>
</evidence>
<dbReference type="GO" id="GO:0005524">
    <property type="term" value="F:ATP binding"/>
    <property type="evidence" value="ECO:0007669"/>
    <property type="project" value="UniProtKB-UniRule"/>
</dbReference>
<evidence type="ECO:0000256" key="1">
    <source>
        <dbReference type="ARBA" id="ARBA00022527"/>
    </source>
</evidence>
<dbReference type="SUPFAM" id="SSF56112">
    <property type="entry name" value="Protein kinase-like (PK-like)"/>
    <property type="match status" value="1"/>
</dbReference>
<dbReference type="EMBL" id="AZBU02000012">
    <property type="protein sequence ID" value="TKR59950.1"/>
    <property type="molecule type" value="Genomic_DNA"/>
</dbReference>
<name>A0A4U5LUZ5_STECR</name>
<dbReference type="PROSITE" id="PS00107">
    <property type="entry name" value="PROTEIN_KINASE_ATP"/>
    <property type="match status" value="1"/>
</dbReference>
<sequence length="217" mass="25235">MMQTITNPPQNHVNPLFDDAGYIRIDSGLGRIHPDEEFVLHRNRYSRDYSPEAEEAREIGERLRLEVCHPLQQDFKTLKELADRKKKCFALGPKLGEGQFSKVYIGMFQGKKMAVKAISMADVGRDYLEHFLPREIDCWQRMEHPNPPRLFGMIQGRNTVIMYSELAPHGDLLRVVQIMGRVGYVRTTFWMSQILRALDYLHTHGIAHRDLKLENCI</sequence>
<evidence type="ECO:0000256" key="2">
    <source>
        <dbReference type="ARBA" id="ARBA00022679"/>
    </source>
</evidence>
<evidence type="ECO:0000256" key="6">
    <source>
        <dbReference type="PROSITE-ProRule" id="PRU10141"/>
    </source>
</evidence>
<protein>
    <recommendedName>
        <fullName evidence="7">Protein kinase domain-containing protein</fullName>
    </recommendedName>
</protein>
<dbReference type="AlphaFoldDB" id="A0A4U5LUZ5"/>
<dbReference type="PANTHER" id="PTHR24346">
    <property type="entry name" value="MAP/MICROTUBULE AFFINITY-REGULATING KINASE"/>
    <property type="match status" value="1"/>
</dbReference>
<dbReference type="STRING" id="34508.A0A4U5LUZ5"/>
<reference evidence="8 9" key="2">
    <citation type="journal article" date="2019" name="G3 (Bethesda)">
        <title>Hybrid Assembly of the Genome of the Entomopathogenic Nematode Steinernema carpocapsae Identifies the X-Chromosome.</title>
        <authorList>
            <person name="Serra L."/>
            <person name="Macchietto M."/>
            <person name="Macias-Munoz A."/>
            <person name="McGill C.J."/>
            <person name="Rodriguez I.M."/>
            <person name="Rodriguez B."/>
            <person name="Murad R."/>
            <person name="Mortazavi A."/>
        </authorList>
    </citation>
    <scope>NUCLEOTIDE SEQUENCE [LARGE SCALE GENOMIC DNA]</scope>
    <source>
        <strain evidence="8 9">ALL</strain>
    </source>
</reference>
<dbReference type="InterPro" id="IPR000719">
    <property type="entry name" value="Prot_kinase_dom"/>
</dbReference>
<dbReference type="GO" id="GO:0035556">
    <property type="term" value="P:intracellular signal transduction"/>
    <property type="evidence" value="ECO:0007669"/>
    <property type="project" value="TreeGrafter"/>
</dbReference>
<dbReference type="Pfam" id="PF00069">
    <property type="entry name" value="Pkinase"/>
    <property type="match status" value="1"/>
</dbReference>
<dbReference type="InterPro" id="IPR011009">
    <property type="entry name" value="Kinase-like_dom_sf"/>
</dbReference>
<dbReference type="Gene3D" id="1.10.510.10">
    <property type="entry name" value="Transferase(Phosphotransferase) domain 1"/>
    <property type="match status" value="1"/>
</dbReference>
<keyword evidence="9" id="KW-1185">Reference proteome</keyword>
<evidence type="ECO:0000256" key="5">
    <source>
        <dbReference type="ARBA" id="ARBA00022840"/>
    </source>
</evidence>
<evidence type="ECO:0000313" key="8">
    <source>
        <dbReference type="EMBL" id="TKR59950.1"/>
    </source>
</evidence>
<proteinExistence type="predicted"/>
<keyword evidence="2" id="KW-0808">Transferase</keyword>